<dbReference type="FunFam" id="3.30.160.60:FF:000100">
    <property type="entry name" value="Zinc finger 45-like"/>
    <property type="match status" value="1"/>
</dbReference>
<feature type="domain" description="C2H2-type" evidence="13">
    <location>
        <begin position="303"/>
        <end position="330"/>
    </location>
</feature>
<dbReference type="Ensembl" id="ENSEBUT00000004793.1">
    <property type="protein sequence ID" value="ENSEBUP00000004360.1"/>
    <property type="gene ID" value="ENSEBUG00000003078.1"/>
</dbReference>
<evidence type="ECO:0000256" key="9">
    <source>
        <dbReference type="ARBA" id="ARBA00023125"/>
    </source>
</evidence>
<sequence>MVPLSHISHFLMLFFEISHNEAESVVLLLSHHRQVISLFVFYCLPFWLAHSAISFSLSPDPIPHRFLRSAHSRPVNPLPVKFPKSRLTVHLQLFIRFFSTCRTNFQIFFNLILLSRFSRRLFATIPDHPASKTVIFSTSIKPSKAHLFPNFQFFLSESFLRYLSCPPLCILTKPSFFRTSLISLSLPQLFCPPSLLLVWFPPPATSPSLSTIPFVIIHVINQSNLCVRWIIFIIGRPEELIKKFPCSKCARSFATEAALQLHMERHRPVFSNKRYKCTDCPYSADDKRTFVKHTRIHTGEKPFTCSICAKEFTQSAHCWQHMRIHNEDRPYLCTVCPKTFNRLSTLRQHRPVSSDKRYKCTDCFYSTDLKSSFVNHTRIHTQEKPYTCSVCDKQFSQFSHCRHHMLIHTKARPYMCIVCSKTFTQLSGLQQHIRIHTGERPYKCTTCGKSFSVLTTCQRHMRIHSQERPYTCTVCTKAFSRLSDLQQHTRIHTGERPYSCSECGKTFSVLSNCHRHMKTHSQERPYMCTVCEKAFSRPSDLRQHTRIHTGERPYTCKVCGKTFSQSSNSCGSHTFGTEAAVQMHMERHQPVSSDKKYKCIHCPYSTEDKSNFLVPNSDAYGREAFLCDVCGKGFSQAGHCEQHERICRGERPYECTACTQAFSHDNFLSHTRTHTGERPFLCDICGQGFTQSGHCEQHERIHRGERPYECTACTKAFSHASAFRRHTRTHTGERPYKCTVCGKTFTDLSNCQRHRMIHNQERPHTCKVCGRTFTVLSNCQRHTRVVHEQEPRYRCTVCGKGFRKSPSFKKHMATHV</sequence>
<feature type="domain" description="C2H2-type" evidence="13">
    <location>
        <begin position="526"/>
        <end position="553"/>
    </location>
</feature>
<dbReference type="GO" id="GO:0000978">
    <property type="term" value="F:RNA polymerase II cis-regulatory region sequence-specific DNA binding"/>
    <property type="evidence" value="ECO:0007669"/>
    <property type="project" value="TreeGrafter"/>
</dbReference>
<evidence type="ECO:0000313" key="14">
    <source>
        <dbReference type="Ensembl" id="ENSEBUP00000004360.1"/>
    </source>
</evidence>
<dbReference type="Gene3D" id="3.30.160.60">
    <property type="entry name" value="Classic Zinc Finger"/>
    <property type="match status" value="18"/>
</dbReference>
<feature type="domain" description="C2H2-type" evidence="13">
    <location>
        <begin position="331"/>
        <end position="358"/>
    </location>
</feature>
<dbReference type="AlphaFoldDB" id="A0A8C4N9B7"/>
<dbReference type="FunFam" id="3.30.160.60:FF:000688">
    <property type="entry name" value="zinc finger protein 197 isoform X1"/>
    <property type="match status" value="1"/>
</dbReference>
<feature type="domain" description="C2H2-type" evidence="13">
    <location>
        <begin position="625"/>
        <end position="652"/>
    </location>
</feature>
<evidence type="ECO:0000256" key="8">
    <source>
        <dbReference type="ARBA" id="ARBA00023015"/>
    </source>
</evidence>
<comment type="subcellular location">
    <subcellularLocation>
        <location evidence="2">Nucleus</location>
    </subcellularLocation>
</comment>
<evidence type="ECO:0000256" key="12">
    <source>
        <dbReference type="PROSITE-ProRule" id="PRU00042"/>
    </source>
</evidence>
<dbReference type="GO" id="GO:0000981">
    <property type="term" value="F:DNA-binding transcription factor activity, RNA polymerase II-specific"/>
    <property type="evidence" value="ECO:0007669"/>
    <property type="project" value="TreeGrafter"/>
</dbReference>
<evidence type="ECO:0000256" key="10">
    <source>
        <dbReference type="ARBA" id="ARBA00023163"/>
    </source>
</evidence>
<evidence type="ECO:0000256" key="3">
    <source>
        <dbReference type="ARBA" id="ARBA00006991"/>
    </source>
</evidence>
<feature type="domain" description="C2H2-type" evidence="13">
    <location>
        <begin position="275"/>
        <end position="302"/>
    </location>
</feature>
<dbReference type="InterPro" id="IPR036236">
    <property type="entry name" value="Znf_C2H2_sf"/>
</dbReference>
<comment type="function">
    <text evidence="1">May be involved in transcriptional regulation.</text>
</comment>
<dbReference type="FunFam" id="3.30.160.60:FF:002343">
    <property type="entry name" value="Zinc finger protein 33A"/>
    <property type="match status" value="1"/>
</dbReference>
<dbReference type="FunFam" id="3.30.160.60:FF:000240">
    <property type="entry name" value="Zinc finger protein 250"/>
    <property type="match status" value="1"/>
</dbReference>
<dbReference type="GeneTree" id="ENSGT01140000282560"/>
<keyword evidence="8" id="KW-0805">Transcription regulation</keyword>
<keyword evidence="6 12" id="KW-0863">Zinc-finger</keyword>
<proteinExistence type="inferred from homology"/>
<keyword evidence="15" id="KW-1185">Reference proteome</keyword>
<protein>
    <recommendedName>
        <fullName evidence="13">C2H2-type domain-containing protein</fullName>
    </recommendedName>
</protein>
<evidence type="ECO:0000256" key="1">
    <source>
        <dbReference type="ARBA" id="ARBA00003767"/>
    </source>
</evidence>
<keyword evidence="5" id="KW-0677">Repeat</keyword>
<evidence type="ECO:0000256" key="7">
    <source>
        <dbReference type="ARBA" id="ARBA00022833"/>
    </source>
</evidence>
<evidence type="ECO:0000256" key="11">
    <source>
        <dbReference type="ARBA" id="ARBA00023242"/>
    </source>
</evidence>
<feature type="domain" description="C2H2-type" evidence="13">
    <location>
        <begin position="764"/>
        <end position="792"/>
    </location>
</feature>
<evidence type="ECO:0000256" key="4">
    <source>
        <dbReference type="ARBA" id="ARBA00022723"/>
    </source>
</evidence>
<dbReference type="PANTHER" id="PTHR24388:SF54">
    <property type="entry name" value="PROTEIN ESCARGOT"/>
    <property type="match status" value="1"/>
</dbReference>
<dbReference type="SMART" id="SM00355">
    <property type="entry name" value="ZnF_C2H2"/>
    <property type="match status" value="19"/>
</dbReference>
<evidence type="ECO:0000313" key="15">
    <source>
        <dbReference type="Proteomes" id="UP000694388"/>
    </source>
</evidence>
<reference evidence="14" key="1">
    <citation type="submission" date="2025-08" db="UniProtKB">
        <authorList>
            <consortium name="Ensembl"/>
        </authorList>
    </citation>
    <scope>IDENTIFICATION</scope>
</reference>
<dbReference type="FunFam" id="3.30.160.60:FF:000352">
    <property type="entry name" value="zinc finger protein 3 homolog"/>
    <property type="match status" value="1"/>
</dbReference>
<accession>A0A8C4N9B7</accession>
<dbReference type="Pfam" id="PF00096">
    <property type="entry name" value="zf-C2H2"/>
    <property type="match status" value="10"/>
</dbReference>
<dbReference type="InterPro" id="IPR050527">
    <property type="entry name" value="Snail/Krueppel_Znf"/>
</dbReference>
<keyword evidence="11" id="KW-0539">Nucleus</keyword>
<feature type="domain" description="C2H2-type" evidence="13">
    <location>
        <begin position="680"/>
        <end position="707"/>
    </location>
</feature>
<evidence type="ECO:0000259" key="13">
    <source>
        <dbReference type="PROSITE" id="PS50157"/>
    </source>
</evidence>
<feature type="domain" description="C2H2-type" evidence="13">
    <location>
        <begin position="414"/>
        <end position="441"/>
    </location>
</feature>
<feature type="domain" description="C2H2-type" evidence="13">
    <location>
        <begin position="244"/>
        <end position="266"/>
    </location>
</feature>
<feature type="domain" description="C2H2-type" evidence="13">
    <location>
        <begin position="793"/>
        <end position="816"/>
    </location>
</feature>
<dbReference type="GO" id="GO:0008270">
    <property type="term" value="F:zinc ion binding"/>
    <property type="evidence" value="ECO:0007669"/>
    <property type="project" value="UniProtKB-KW"/>
</dbReference>
<feature type="domain" description="C2H2-type" evidence="13">
    <location>
        <begin position="386"/>
        <end position="413"/>
    </location>
</feature>
<feature type="domain" description="C2H2-type" evidence="13">
    <location>
        <begin position="470"/>
        <end position="497"/>
    </location>
</feature>
<evidence type="ECO:0000256" key="2">
    <source>
        <dbReference type="ARBA" id="ARBA00004123"/>
    </source>
</evidence>
<reference evidence="14" key="2">
    <citation type="submission" date="2025-09" db="UniProtKB">
        <authorList>
            <consortium name="Ensembl"/>
        </authorList>
    </citation>
    <scope>IDENTIFICATION</scope>
</reference>
<feature type="domain" description="C2H2-type" evidence="13">
    <location>
        <begin position="498"/>
        <end position="525"/>
    </location>
</feature>
<feature type="domain" description="C2H2-type" evidence="13">
    <location>
        <begin position="708"/>
        <end position="735"/>
    </location>
</feature>
<dbReference type="PANTHER" id="PTHR24388">
    <property type="entry name" value="ZINC FINGER PROTEIN"/>
    <property type="match status" value="1"/>
</dbReference>
<keyword evidence="10" id="KW-0804">Transcription</keyword>
<dbReference type="Proteomes" id="UP000694388">
    <property type="component" value="Unplaced"/>
</dbReference>
<name>A0A8C4N9B7_EPTBU</name>
<dbReference type="FunFam" id="3.30.160.60:FF:000446">
    <property type="entry name" value="Zinc finger protein"/>
    <property type="match status" value="1"/>
</dbReference>
<dbReference type="SUPFAM" id="SSF57667">
    <property type="entry name" value="beta-beta-alpha zinc fingers"/>
    <property type="match status" value="10"/>
</dbReference>
<dbReference type="PROSITE" id="PS50157">
    <property type="entry name" value="ZINC_FINGER_C2H2_2"/>
    <property type="match status" value="18"/>
</dbReference>
<dbReference type="FunFam" id="3.30.160.60:FF:000070">
    <property type="entry name" value="zinc finger protein 689 isoform X1"/>
    <property type="match status" value="1"/>
</dbReference>
<dbReference type="FunFam" id="3.30.160.60:FF:000770">
    <property type="entry name" value="zinc finger protein 16"/>
    <property type="match status" value="1"/>
</dbReference>
<dbReference type="FunFam" id="3.30.160.60:FF:000690">
    <property type="entry name" value="Zinc finger protein 354C"/>
    <property type="match status" value="1"/>
</dbReference>
<evidence type="ECO:0000256" key="5">
    <source>
        <dbReference type="ARBA" id="ARBA00022737"/>
    </source>
</evidence>
<feature type="domain" description="C2H2-type" evidence="13">
    <location>
        <begin position="653"/>
        <end position="679"/>
    </location>
</feature>
<dbReference type="InterPro" id="IPR013087">
    <property type="entry name" value="Znf_C2H2_type"/>
</dbReference>
<organism evidence="14 15">
    <name type="scientific">Eptatretus burgeri</name>
    <name type="common">Inshore hagfish</name>
    <dbReference type="NCBI Taxonomy" id="7764"/>
    <lineage>
        <taxon>Eukaryota</taxon>
        <taxon>Metazoa</taxon>
        <taxon>Chordata</taxon>
        <taxon>Craniata</taxon>
        <taxon>Vertebrata</taxon>
        <taxon>Cyclostomata</taxon>
        <taxon>Myxini</taxon>
        <taxon>Myxiniformes</taxon>
        <taxon>Myxinidae</taxon>
        <taxon>Eptatretinae</taxon>
        <taxon>Eptatretus</taxon>
    </lineage>
</organism>
<feature type="domain" description="C2H2-type" evidence="13">
    <location>
        <begin position="358"/>
        <end position="385"/>
    </location>
</feature>
<keyword evidence="4" id="KW-0479">Metal-binding</keyword>
<dbReference type="GO" id="GO:0005634">
    <property type="term" value="C:nucleus"/>
    <property type="evidence" value="ECO:0007669"/>
    <property type="project" value="UniProtKB-SubCell"/>
</dbReference>
<keyword evidence="9" id="KW-0238">DNA-binding</keyword>
<feature type="domain" description="C2H2-type" evidence="13">
    <location>
        <begin position="736"/>
        <end position="763"/>
    </location>
</feature>
<comment type="similarity">
    <text evidence="3">Belongs to the krueppel C2H2-type zinc-finger protein family.</text>
</comment>
<evidence type="ECO:0000256" key="6">
    <source>
        <dbReference type="ARBA" id="ARBA00022771"/>
    </source>
</evidence>
<keyword evidence="7" id="KW-0862">Zinc</keyword>
<dbReference type="FunFam" id="3.30.160.60:FF:000097">
    <property type="entry name" value="Zinc finger protein"/>
    <property type="match status" value="2"/>
</dbReference>
<dbReference type="FunFam" id="3.30.160.60:FF:001498">
    <property type="entry name" value="Zinc finger protein 404"/>
    <property type="match status" value="1"/>
</dbReference>
<dbReference type="PROSITE" id="PS00028">
    <property type="entry name" value="ZINC_FINGER_C2H2_1"/>
    <property type="match status" value="13"/>
</dbReference>
<feature type="domain" description="C2H2-type" evidence="13">
    <location>
        <begin position="442"/>
        <end position="469"/>
    </location>
</feature>
<dbReference type="FunFam" id="3.30.160.60:FF:001155">
    <property type="entry name" value="Zinc finger 30C"/>
    <property type="match status" value="1"/>
</dbReference>